<dbReference type="AlphaFoldDB" id="A0AA36FAW6"/>
<protein>
    <submittedName>
        <fullName evidence="1">Uncharacterized protein</fullName>
    </submittedName>
</protein>
<name>A0AA36FAW6_OCTVU</name>
<proteinExistence type="predicted"/>
<keyword evidence="2" id="KW-1185">Reference proteome</keyword>
<accession>A0AA36FAW6</accession>
<evidence type="ECO:0000313" key="1">
    <source>
        <dbReference type="EMBL" id="CAI9730852.1"/>
    </source>
</evidence>
<evidence type="ECO:0000313" key="2">
    <source>
        <dbReference type="Proteomes" id="UP001162480"/>
    </source>
</evidence>
<organism evidence="1 2">
    <name type="scientific">Octopus vulgaris</name>
    <name type="common">Common octopus</name>
    <dbReference type="NCBI Taxonomy" id="6645"/>
    <lineage>
        <taxon>Eukaryota</taxon>
        <taxon>Metazoa</taxon>
        <taxon>Spiralia</taxon>
        <taxon>Lophotrochozoa</taxon>
        <taxon>Mollusca</taxon>
        <taxon>Cephalopoda</taxon>
        <taxon>Coleoidea</taxon>
        <taxon>Octopodiformes</taxon>
        <taxon>Octopoda</taxon>
        <taxon>Incirrata</taxon>
        <taxon>Octopodidae</taxon>
        <taxon>Octopus</taxon>
    </lineage>
</organism>
<sequence length="92" mass="10389">MEACAVTYHRRKSKNSLLAIVDIEKNKKKKTLRFKSIPGESEKEKDIVLITTGEARMKHPAIPFSGNLSMDIPGIGRSRNEHIEHLAEDIGY</sequence>
<dbReference type="Proteomes" id="UP001162480">
    <property type="component" value="Chromosome 12"/>
</dbReference>
<gene>
    <name evidence="1" type="ORF">OCTVUL_1B000778</name>
</gene>
<reference evidence="1" key="1">
    <citation type="submission" date="2023-08" db="EMBL/GenBank/DDBJ databases">
        <authorList>
            <person name="Alioto T."/>
            <person name="Alioto T."/>
            <person name="Gomez Garrido J."/>
        </authorList>
    </citation>
    <scope>NUCLEOTIDE SEQUENCE</scope>
</reference>
<dbReference type="EMBL" id="OX597825">
    <property type="protein sequence ID" value="CAI9730852.1"/>
    <property type="molecule type" value="Genomic_DNA"/>
</dbReference>